<evidence type="ECO:0000259" key="2">
    <source>
        <dbReference type="Pfam" id="PF20732"/>
    </source>
</evidence>
<name>E0XQE1_9DELT</name>
<dbReference type="Pfam" id="PF20732">
    <property type="entry name" value="NamZ_C"/>
    <property type="match status" value="1"/>
</dbReference>
<sequence length="402" mass="44369">MVRTGLQRLLDDRMDLVAGKRVAICCNHTAITADFVHIVDALDAQGVSLVRLFGPEHGVRATAQDMEEVDETRDPVTGVPTVSLYGDDEASLHPLPDHFADVDVVLFDIQDIGARYYTYQATLGFVMRVAGQCGVPVVVLDRPNPIAGLLEGNLVHSGFESFVGAFPIAVRHGLTMGELGRYFKAHCGVDCELEVLEVEGWHRSQWFDETGLPWVYPSPNMPTLDTATIYPGMCLFEATTWSEGRGTTRPFHLFGAPGVDPQRLVKACVEESERAGLQGVAYRPAAFNPGFQKHAGGACTGVEVHVTDRSVLDAFLLGLVTVTAAYRSHRALFGWRSEPYEFIEDVAAIDLLTGSSRFREMLESGAEVDYSALKRSWDAELSVFEQRARRIMIYEGALERRE</sequence>
<dbReference type="Gene3D" id="3.40.50.12170">
    <property type="entry name" value="Uncharacterised protein PF07075, DUF1343"/>
    <property type="match status" value="1"/>
</dbReference>
<evidence type="ECO:0000259" key="1">
    <source>
        <dbReference type="Pfam" id="PF07075"/>
    </source>
</evidence>
<organism evidence="3">
    <name type="scientific">uncultured delta proteobacterium HF0010_01J10</name>
    <dbReference type="NCBI Taxonomy" id="710820"/>
    <lineage>
        <taxon>Bacteria</taxon>
        <taxon>Deltaproteobacteria</taxon>
        <taxon>environmental samples</taxon>
    </lineage>
</organism>
<dbReference type="InterPro" id="IPR008302">
    <property type="entry name" value="NamZ"/>
</dbReference>
<protein>
    <submittedName>
        <fullName evidence="3">Uncharacterized protein conserved in bacteria</fullName>
    </submittedName>
</protein>
<dbReference type="GO" id="GO:0033922">
    <property type="term" value="F:peptidoglycan beta-N-acetylmuramidase activity"/>
    <property type="evidence" value="ECO:0007669"/>
    <property type="project" value="InterPro"/>
</dbReference>
<dbReference type="Pfam" id="PF07075">
    <property type="entry name" value="NamZ_N"/>
    <property type="match status" value="1"/>
</dbReference>
<accession>E0XQE1</accession>
<feature type="domain" description="Peptidoglycan beta-N-acetylmuramidase NamZ C-terminal" evidence="2">
    <location>
        <begin position="229"/>
        <end position="394"/>
    </location>
</feature>
<dbReference type="PANTHER" id="PTHR42915">
    <property type="entry name" value="HYPOTHETICAL 460 KDA PROTEIN IN FEUA-SIGW INTERGENIC REGION [PRECURSOR]"/>
    <property type="match status" value="1"/>
</dbReference>
<dbReference type="EMBL" id="GU474842">
    <property type="protein sequence ID" value="ADI16632.1"/>
    <property type="molecule type" value="Genomic_DNA"/>
</dbReference>
<proteinExistence type="predicted"/>
<evidence type="ECO:0000313" key="3">
    <source>
        <dbReference type="EMBL" id="ADI16632.1"/>
    </source>
</evidence>
<dbReference type="Gene3D" id="3.90.1150.140">
    <property type="match status" value="1"/>
</dbReference>
<dbReference type="InterPro" id="IPR048502">
    <property type="entry name" value="NamZ_N"/>
</dbReference>
<dbReference type="AlphaFoldDB" id="E0XQE1"/>
<reference evidence="3" key="1">
    <citation type="journal article" date="2011" name="Environ. Microbiol.">
        <title>Time-series analyses of Monterey Bay coastal microbial picoplankton using a 'genome proxy' microarray.</title>
        <authorList>
            <person name="Rich V.I."/>
            <person name="Pham V.D."/>
            <person name="Eppley J."/>
            <person name="Shi Y."/>
            <person name="DeLong E.F."/>
        </authorList>
    </citation>
    <scope>NUCLEOTIDE SEQUENCE</scope>
</reference>
<dbReference type="InterPro" id="IPR048503">
    <property type="entry name" value="NamZ_C"/>
</dbReference>
<feature type="domain" description="Peptidoglycan beta-N-acetylmuramidase NamZ N-terminal" evidence="1">
    <location>
        <begin position="22"/>
        <end position="224"/>
    </location>
</feature>
<dbReference type="PIRSF" id="PIRSF016719">
    <property type="entry name" value="UCP016719"/>
    <property type="match status" value="1"/>
</dbReference>
<dbReference type="PANTHER" id="PTHR42915:SF1">
    <property type="entry name" value="PEPTIDOGLYCAN BETA-N-ACETYLMURAMIDASE NAMZ"/>
    <property type="match status" value="1"/>
</dbReference>